<evidence type="ECO:0000313" key="3">
    <source>
        <dbReference type="Proteomes" id="UP000032229"/>
    </source>
</evidence>
<reference evidence="2 3" key="1">
    <citation type="submission" date="2014-02" db="EMBL/GenBank/DDBJ databases">
        <authorList>
            <person name="Young C.-C."/>
            <person name="Hameed A."/>
            <person name="Huang H.-C."/>
            <person name="Shahina M."/>
        </authorList>
    </citation>
    <scope>NUCLEOTIDE SEQUENCE [LARGE SCALE GENOMIC DNA]</scope>
    <source>
        <strain evidence="2 3">CC-SAMT-1</strain>
    </source>
</reference>
<proteinExistence type="predicted"/>
<keyword evidence="3" id="KW-1185">Reference proteome</keyword>
<dbReference type="KEGG" id="sze:AW14_06830"/>
<sequence>MKKNQIIYILLLFSLSVLSQQNKSYEYNFSSYQKYFKEKVGVTIKIPKKFNKKIDKYFQYWKASLDKEKMTGSIYGPFFITKDKNCMLALPYDNYADRERLKNKENYHNKNFFFDAKGKLVGEILTSLGLCNSGCGSLNNETEKREFYKYVEVIFGKKAREKYNANAYAIFDLPNAHKTCFFDNDLEKLRKEKYPYCTSLFIQNDNSAVLSFKLYFTEKGFKKKEKYINMLDKHIWFDENFKPDKK</sequence>
<dbReference type="OrthoDB" id="1038658at2"/>
<evidence type="ECO:0000256" key="1">
    <source>
        <dbReference type="SAM" id="SignalP"/>
    </source>
</evidence>
<accession>A0A0C5WI48</accession>
<dbReference type="HOGENOM" id="CLU_1057413_0_0_10"/>
<dbReference type="AlphaFoldDB" id="A0A0C5WI48"/>
<gene>
    <name evidence="2" type="ORF">AW14_06830</name>
</gene>
<dbReference type="Proteomes" id="UP000032229">
    <property type="component" value="Chromosome"/>
</dbReference>
<name>A0A0C5WI48_9FLAO</name>
<organism evidence="2 3">
    <name type="scientific">Siansivirga zeaxanthinifaciens CC-SAMT-1</name>
    <dbReference type="NCBI Taxonomy" id="1454006"/>
    <lineage>
        <taxon>Bacteria</taxon>
        <taxon>Pseudomonadati</taxon>
        <taxon>Bacteroidota</taxon>
        <taxon>Flavobacteriia</taxon>
        <taxon>Flavobacteriales</taxon>
        <taxon>Flavobacteriaceae</taxon>
        <taxon>Siansivirga</taxon>
    </lineage>
</organism>
<feature type="chain" id="PRO_5002184149" evidence="1">
    <location>
        <begin position="20"/>
        <end position="246"/>
    </location>
</feature>
<feature type="signal peptide" evidence="1">
    <location>
        <begin position="1"/>
        <end position="19"/>
    </location>
</feature>
<dbReference type="RefSeq" id="WP_044638099.1">
    <property type="nucleotide sequence ID" value="NZ_CP007202.1"/>
</dbReference>
<dbReference type="EMBL" id="CP007202">
    <property type="protein sequence ID" value="AJR04839.1"/>
    <property type="molecule type" value="Genomic_DNA"/>
</dbReference>
<dbReference type="STRING" id="1454006.AW14_06830"/>
<keyword evidence="1" id="KW-0732">Signal</keyword>
<protein>
    <submittedName>
        <fullName evidence="2">Uncharacterized protein</fullName>
    </submittedName>
</protein>
<evidence type="ECO:0000313" key="2">
    <source>
        <dbReference type="EMBL" id="AJR04839.1"/>
    </source>
</evidence>